<accession>A0A0G0UDM3</accession>
<name>A0A0G0UDM3_9BACT</name>
<dbReference type="InterPro" id="IPR028098">
    <property type="entry name" value="Glyco_trans_4-like_N"/>
</dbReference>
<dbReference type="Pfam" id="PF13439">
    <property type="entry name" value="Glyco_transf_4"/>
    <property type="match status" value="1"/>
</dbReference>
<organism evidence="3 4">
    <name type="scientific">Candidatus Uhrbacteria bacterium GW2011_GWC2_41_11</name>
    <dbReference type="NCBI Taxonomy" id="1618985"/>
    <lineage>
        <taxon>Bacteria</taxon>
        <taxon>Candidatus Uhriibacteriota</taxon>
    </lineage>
</organism>
<dbReference type="InterPro" id="IPR001296">
    <property type="entry name" value="Glyco_trans_1"/>
</dbReference>
<dbReference type="SUPFAM" id="SSF53756">
    <property type="entry name" value="UDP-Glycosyltransferase/glycogen phosphorylase"/>
    <property type="match status" value="1"/>
</dbReference>
<protein>
    <submittedName>
        <fullName evidence="3">Glycosyltransferase (Modular protein)</fullName>
    </submittedName>
</protein>
<dbReference type="CDD" id="cd03801">
    <property type="entry name" value="GT4_PimA-like"/>
    <property type="match status" value="1"/>
</dbReference>
<evidence type="ECO:0000259" key="2">
    <source>
        <dbReference type="Pfam" id="PF13439"/>
    </source>
</evidence>
<dbReference type="Proteomes" id="UP000034616">
    <property type="component" value="Unassembled WGS sequence"/>
</dbReference>
<dbReference type="PANTHER" id="PTHR45947:SF3">
    <property type="entry name" value="SULFOQUINOVOSYL TRANSFERASE SQD2"/>
    <property type="match status" value="1"/>
</dbReference>
<dbReference type="GO" id="GO:0016757">
    <property type="term" value="F:glycosyltransferase activity"/>
    <property type="evidence" value="ECO:0007669"/>
    <property type="project" value="InterPro"/>
</dbReference>
<sequence length="380" mass="43069">MKIAQVVCTYPPYHGGMGTVAFAYTEYLRARGHHVHVFTPRYQKGLDDPPYVHRIPSPVHWGNAGVMPSLFFRLSGFDVVHLHYPFFGGAEPIIVRKAVRPNQPLVMTYHMDWVGKGLKHLLFDAHRRVLFPWIVERVDCILVSSKSYMETSALATIPSAMAKGRILPFGVDTQFFHPGDKRAMRRRFGVSEHIPLFLFIGGLDRPHYFKGISVLLKALTGMQKESWQCVVIGDGDLRQMFEQQALDAGCKNRVRFFGHASEEEKADWLRAADFHIFPSIDRSEAFGLVALEAGSSGIPTIASDLPGVREIVADGETGRLVPPDDPVALRAVILELMRDPIRCDTMGKAARQRVEKLYEWEFLMDRLEGIYRELTHERII</sequence>
<evidence type="ECO:0000259" key="1">
    <source>
        <dbReference type="Pfam" id="PF00534"/>
    </source>
</evidence>
<dbReference type="PANTHER" id="PTHR45947">
    <property type="entry name" value="SULFOQUINOVOSYL TRANSFERASE SQD2"/>
    <property type="match status" value="1"/>
</dbReference>
<reference evidence="3 4" key="1">
    <citation type="journal article" date="2015" name="Nature">
        <title>rRNA introns, odd ribosomes, and small enigmatic genomes across a large radiation of phyla.</title>
        <authorList>
            <person name="Brown C.T."/>
            <person name="Hug L.A."/>
            <person name="Thomas B.C."/>
            <person name="Sharon I."/>
            <person name="Castelle C.J."/>
            <person name="Singh A."/>
            <person name="Wilkins M.J."/>
            <person name="Williams K.H."/>
            <person name="Banfield J.F."/>
        </authorList>
    </citation>
    <scope>NUCLEOTIDE SEQUENCE [LARGE SCALE GENOMIC DNA]</scope>
</reference>
<dbReference type="AlphaFoldDB" id="A0A0G0UDM3"/>
<evidence type="ECO:0000313" key="4">
    <source>
        <dbReference type="Proteomes" id="UP000034616"/>
    </source>
</evidence>
<dbReference type="Pfam" id="PF00534">
    <property type="entry name" value="Glycos_transf_1"/>
    <property type="match status" value="1"/>
</dbReference>
<dbReference type="PATRIC" id="fig|1618985.3.peg.492"/>
<dbReference type="Gene3D" id="3.40.50.2000">
    <property type="entry name" value="Glycogen Phosphorylase B"/>
    <property type="match status" value="2"/>
</dbReference>
<feature type="domain" description="Glycosyl transferase family 1" evidence="1">
    <location>
        <begin position="181"/>
        <end position="353"/>
    </location>
</feature>
<dbReference type="InterPro" id="IPR050194">
    <property type="entry name" value="Glycosyltransferase_grp1"/>
</dbReference>
<dbReference type="EMBL" id="LCAH01000006">
    <property type="protein sequence ID" value="KKR87063.1"/>
    <property type="molecule type" value="Genomic_DNA"/>
</dbReference>
<feature type="domain" description="Glycosyltransferase subfamily 4-like N-terminal" evidence="2">
    <location>
        <begin position="15"/>
        <end position="174"/>
    </location>
</feature>
<proteinExistence type="predicted"/>
<comment type="caution">
    <text evidence="3">The sequence shown here is derived from an EMBL/GenBank/DDBJ whole genome shotgun (WGS) entry which is preliminary data.</text>
</comment>
<evidence type="ECO:0000313" key="3">
    <source>
        <dbReference type="EMBL" id="KKR87063.1"/>
    </source>
</evidence>
<gene>
    <name evidence="3" type="ORF">UU35_C0006G0016</name>
</gene>
<keyword evidence="3" id="KW-0808">Transferase</keyword>